<protein>
    <recommendedName>
        <fullName evidence="4">hydroxyacid-oxoacid transhydrogenase</fullName>
        <ecNumber evidence="4">1.1.99.24</ecNumber>
    </recommendedName>
</protein>
<name>A0A4R1ETZ8_9GAMM</name>
<dbReference type="RefSeq" id="WP_131906844.1">
    <property type="nucleotide sequence ID" value="NZ_BAAAFU010000001.1"/>
</dbReference>
<dbReference type="Pfam" id="PF00465">
    <property type="entry name" value="Fe-ADH"/>
    <property type="match status" value="1"/>
</dbReference>
<gene>
    <name evidence="10" type="ORF">EV695_3102</name>
</gene>
<dbReference type="InterPro" id="IPR039697">
    <property type="entry name" value="Alcohol_dehydrogenase_Fe"/>
</dbReference>
<organism evidence="10 11">
    <name type="scientific">Cocleimonas flava</name>
    <dbReference type="NCBI Taxonomy" id="634765"/>
    <lineage>
        <taxon>Bacteria</taxon>
        <taxon>Pseudomonadati</taxon>
        <taxon>Pseudomonadota</taxon>
        <taxon>Gammaproteobacteria</taxon>
        <taxon>Thiotrichales</taxon>
        <taxon>Thiotrichaceae</taxon>
        <taxon>Cocleimonas</taxon>
    </lineage>
</organism>
<accession>A0A4R1ETZ8</accession>
<dbReference type="EMBL" id="SMFQ01000004">
    <property type="protein sequence ID" value="TCJ85136.1"/>
    <property type="molecule type" value="Genomic_DNA"/>
</dbReference>
<evidence type="ECO:0000256" key="1">
    <source>
        <dbReference type="ARBA" id="ARBA00000813"/>
    </source>
</evidence>
<dbReference type="Proteomes" id="UP000294887">
    <property type="component" value="Unassembled WGS sequence"/>
</dbReference>
<evidence type="ECO:0000256" key="6">
    <source>
        <dbReference type="ARBA" id="ARBA00023002"/>
    </source>
</evidence>
<dbReference type="GO" id="GO:0046872">
    <property type="term" value="F:metal ion binding"/>
    <property type="evidence" value="ECO:0007669"/>
    <property type="project" value="InterPro"/>
</dbReference>
<evidence type="ECO:0000256" key="4">
    <source>
        <dbReference type="ARBA" id="ARBA00013182"/>
    </source>
</evidence>
<comment type="catalytic activity">
    <reaction evidence="1">
        <text>(S)-3-hydroxybutanoate + 2-oxoglutarate = (R)-2-hydroxyglutarate + acetoacetate</text>
        <dbReference type="Rhea" id="RHEA:23048"/>
        <dbReference type="ChEBI" id="CHEBI:11047"/>
        <dbReference type="ChEBI" id="CHEBI:13705"/>
        <dbReference type="ChEBI" id="CHEBI:15801"/>
        <dbReference type="ChEBI" id="CHEBI:16810"/>
        <dbReference type="EC" id="1.1.99.24"/>
    </reaction>
</comment>
<dbReference type="AlphaFoldDB" id="A0A4R1ETZ8"/>
<dbReference type="Pfam" id="PF25137">
    <property type="entry name" value="ADH_Fe_C"/>
    <property type="match status" value="1"/>
</dbReference>
<keyword evidence="11" id="KW-1185">Reference proteome</keyword>
<dbReference type="FunFam" id="3.40.50.1970:FF:000003">
    <property type="entry name" value="Alcohol dehydrogenase, iron-containing"/>
    <property type="match status" value="1"/>
</dbReference>
<comment type="similarity">
    <text evidence="3">Belongs to the iron-containing alcohol dehydrogenase family. Hydroxyacid-oxoacid transhydrogenase subfamily.</text>
</comment>
<comment type="caution">
    <text evidence="10">The sequence shown here is derived from an EMBL/GenBank/DDBJ whole genome shotgun (WGS) entry which is preliminary data.</text>
</comment>
<keyword evidence="5" id="KW-0809">Transit peptide</keyword>
<feature type="domain" description="Alcohol dehydrogenase iron-type/glycerol dehydrogenase GldA" evidence="8">
    <location>
        <begin position="22"/>
        <end position="193"/>
    </location>
</feature>
<dbReference type="Gene3D" id="3.40.50.1970">
    <property type="match status" value="1"/>
</dbReference>
<dbReference type="Gene3D" id="1.20.1090.10">
    <property type="entry name" value="Dehydroquinate synthase-like - alpha domain"/>
    <property type="match status" value="1"/>
</dbReference>
<evidence type="ECO:0000313" key="10">
    <source>
        <dbReference type="EMBL" id="TCJ85136.1"/>
    </source>
</evidence>
<dbReference type="OrthoDB" id="9815791at2"/>
<evidence type="ECO:0000256" key="5">
    <source>
        <dbReference type="ARBA" id="ARBA00022946"/>
    </source>
</evidence>
<sequence>MACQYFAPCDHGADSFTIAIPKVTFGRGTLAEVGERAQSLKMSSVALFTDNFLKEGPYIETVTNSLKKAGIDYQVFSDILIEPDDVCVDDAAKFLTSHDFDGVISVGGGSVIDVAKAAMVCAKFPAPVRDYFAPPVGEGKPIPGPLLPHIACPTTAGTGSECTSISVIRIRELNTKFVFASPYMLPDQAVIDPTCCESLTPKAVASTGFDLLSHALECYTARAYTQWDKVKNPNARPLTQGANPWSDLAATQALKIAGEYLIRGVTDASDHEARDQLMWGSALAGMAFGNSGTHLPHALSYGVTHLMHDITTEGYDVKSPFVPHGISVVVTAPATFRYTAEATPERHLEAATFLQADQRGASTADAGEVVANRIIELMRGTNIPNGLSGVGFTENDVTRLAESSIRQGRAIANAPRESNLVDLENIYRDAISYW</sequence>
<dbReference type="EC" id="1.1.99.24" evidence="4"/>
<dbReference type="CDD" id="cd08190">
    <property type="entry name" value="HOT"/>
    <property type="match status" value="1"/>
</dbReference>
<feature type="domain" description="Fe-containing alcohol dehydrogenase-like C-terminal" evidence="9">
    <location>
        <begin position="240"/>
        <end position="430"/>
    </location>
</feature>
<evidence type="ECO:0000259" key="9">
    <source>
        <dbReference type="Pfam" id="PF25137"/>
    </source>
</evidence>
<comment type="catalytic activity">
    <reaction evidence="7">
        <text>4-hydroxybutanoate + 2-oxoglutarate = (R)-2-hydroxyglutarate + succinate semialdehyde</text>
        <dbReference type="Rhea" id="RHEA:24734"/>
        <dbReference type="ChEBI" id="CHEBI:15801"/>
        <dbReference type="ChEBI" id="CHEBI:16724"/>
        <dbReference type="ChEBI" id="CHEBI:16810"/>
        <dbReference type="ChEBI" id="CHEBI:57706"/>
        <dbReference type="EC" id="1.1.99.24"/>
    </reaction>
</comment>
<dbReference type="GO" id="GO:0004022">
    <property type="term" value="F:alcohol dehydrogenase (NAD+) activity"/>
    <property type="evidence" value="ECO:0007669"/>
    <property type="project" value="InterPro"/>
</dbReference>
<dbReference type="InterPro" id="IPR001670">
    <property type="entry name" value="ADH_Fe/GldA"/>
</dbReference>
<reference evidence="10 11" key="1">
    <citation type="submission" date="2019-03" db="EMBL/GenBank/DDBJ databases">
        <title>Genomic Encyclopedia of Type Strains, Phase IV (KMG-IV): sequencing the most valuable type-strain genomes for metagenomic binning, comparative biology and taxonomic classification.</title>
        <authorList>
            <person name="Goeker M."/>
        </authorList>
    </citation>
    <scope>NUCLEOTIDE SEQUENCE [LARGE SCALE GENOMIC DNA]</scope>
    <source>
        <strain evidence="10 11">DSM 24830</strain>
    </source>
</reference>
<evidence type="ECO:0000256" key="2">
    <source>
        <dbReference type="ARBA" id="ARBA00001962"/>
    </source>
</evidence>
<dbReference type="PANTHER" id="PTHR11496:SF83">
    <property type="entry name" value="HYDROXYACID-OXOACID TRANSHYDROGENASE, MITOCHONDRIAL"/>
    <property type="match status" value="1"/>
</dbReference>
<evidence type="ECO:0000259" key="8">
    <source>
        <dbReference type="Pfam" id="PF00465"/>
    </source>
</evidence>
<evidence type="ECO:0000256" key="7">
    <source>
        <dbReference type="ARBA" id="ARBA00049496"/>
    </source>
</evidence>
<comment type="cofactor">
    <cofactor evidence="2">
        <name>Fe cation</name>
        <dbReference type="ChEBI" id="CHEBI:24875"/>
    </cofactor>
</comment>
<dbReference type="InterPro" id="IPR042157">
    <property type="entry name" value="HOT"/>
</dbReference>
<dbReference type="InterPro" id="IPR056798">
    <property type="entry name" value="ADH_Fe_C"/>
</dbReference>
<dbReference type="SUPFAM" id="SSF56796">
    <property type="entry name" value="Dehydroquinate synthase-like"/>
    <property type="match status" value="1"/>
</dbReference>
<keyword evidence="6" id="KW-0560">Oxidoreductase</keyword>
<dbReference type="GO" id="GO:0047988">
    <property type="term" value="F:hydroxyacid-oxoacid transhydrogenase activity"/>
    <property type="evidence" value="ECO:0007669"/>
    <property type="project" value="UniProtKB-EC"/>
</dbReference>
<dbReference type="PANTHER" id="PTHR11496">
    <property type="entry name" value="ALCOHOL DEHYDROGENASE"/>
    <property type="match status" value="1"/>
</dbReference>
<evidence type="ECO:0000256" key="3">
    <source>
        <dbReference type="ARBA" id="ARBA00010005"/>
    </source>
</evidence>
<evidence type="ECO:0000313" key="11">
    <source>
        <dbReference type="Proteomes" id="UP000294887"/>
    </source>
</evidence>
<proteinExistence type="inferred from homology"/>